<reference evidence="1 2" key="1">
    <citation type="submission" date="2017-03" db="EMBL/GenBank/DDBJ databases">
        <authorList>
            <person name="Afonso C.L."/>
            <person name="Miller P.J."/>
            <person name="Scott M.A."/>
            <person name="Spackman E."/>
            <person name="Goraichik I."/>
            <person name="Dimitrov K.M."/>
            <person name="Suarez D.L."/>
            <person name="Swayne D.E."/>
        </authorList>
    </citation>
    <scope>NUCLEOTIDE SEQUENCE [LARGE SCALE GENOMIC DNA]</scope>
    <source>
        <strain evidence="1">PRJEB14757</strain>
    </source>
</reference>
<dbReference type="Proteomes" id="UP000191931">
    <property type="component" value="Unassembled WGS sequence"/>
</dbReference>
<dbReference type="EMBL" id="FWEV01000134">
    <property type="protein sequence ID" value="SLM30288.1"/>
    <property type="molecule type" value="Genomic_DNA"/>
</dbReference>
<protein>
    <submittedName>
        <fullName evidence="1">Uncharacterized protein</fullName>
    </submittedName>
</protein>
<evidence type="ECO:0000313" key="2">
    <source>
        <dbReference type="Proteomes" id="UP000191931"/>
    </source>
</evidence>
<keyword evidence="2" id="KW-1185">Reference proteome</keyword>
<dbReference type="InterPro" id="IPR011047">
    <property type="entry name" value="Quinoprotein_ADH-like_sf"/>
</dbReference>
<dbReference type="OrthoDB" id="264813at2"/>
<sequence>MQSRLLMQKYPTRNNHKKSSKKNIAIEFAHLLIHARRMVRLTLVYCSIIISLFSINGFCDEWNDEEFPINKGLWPTLHHDMHNSDHMNKTIGNFSSMTELNEMAWFLRNEGHPSVVLTVAAIGEFEGREMLFITTGKTDYPNLHAFDMANGSEIWHASPSISDDPGPGACAMSSMALLDENGLLYISDCHYLFCYDVTATPDEQGTLRYKWRSPMQGLRTYNETDGLWYNATDPTLPQTRAKPFITLFFTRKVNGKSYLGGISTEGGVYIFDPDDGSLFAHTWLDSGMEADALDWTPDSAPCDVADYVAEDDPMIYDISPGSDDTLTPFGIWCTGVVPETNDPDADYFMDPCQLSGYFNANTVGGGGMVINTPAVARDPLRTSVSRIYVNGSQTPTLLATDITPAAVDAFVYRIDFDPTETVKKRLTLLNHEKERGNRYQYNGRMVNGENSLSSPTLSFNEKWIITGDNQGRLYNFSAEDGTLIWMEEIGALLGSPTVVQRTESDGLFYIHTFGDSSLWTFACDPESGAIMKQSRIDFRQYILRNYWRGDNPGYAEHFVNSSGHAYERAAVGASIAVATDDKMVLVYTVGWHDPDRPAPYLIPTHSVILTLHRLLLLSDTPSDAMIDSAYIDIHGTMEQATLIAPSREGLRFLIPHGSQSTTFARFLDVNDKMPESMRSLYMKPYGGVRLAEPIFAETPLLAPDLPSGQMVGTPIRWKAYYPDNLSLDYRFSVSIIPETASLSKNIQVPLSQNGQMPSKTTASMASKEISGETFKTMHILKDFSPSPVAVWTPMQTGIHTVEVTFRDRESKVELGSHSVSFQVTSPIHSEDLAAIISSSHPLVPIVSCSSCPPGARMRVDYHDIDVEDTNDWQSTGYVACSYDGSAHLYVAGLKSGVTYALRPVVVQKGVERLPLSDSTLKYTPDSVGITFPDITPLMSVDDNADRYVMEKYLFMAGFPESPSNPLPLVTDLAGTTVWYYPGFKEESVVATSPTPEGTLLLITADDKIQGQRLQEVDLAGQVVREVTINRINEQLAEIGQDSAGAFDHEAVRFPDGNTLVQLTVERELAGIQEASDVILGSIIVALDRNWQVKWAWNSFDHMDVNRSAIMGEVCRHSDSFTFPGCPPLFEASRANDWIHGNHIAPSPVDNNLIYSMRNQDWVIKIDYAGGTGSGSVIWRLGANGDLSLDGTSPDSNSDKWFSHQHGATYVSENQLLIFDNGNTRCTNVDDPDRCNSRGQLYTLNEGDKSATLSLNADLGVYSMALGNAQRLANGTFNFTPGLLTEEKSPTGQVMEVGSAGEKISLFQADMNIYRSYRMQNLYAASWDGFSRCAARLFSNFTLKIPIIDIGGGQFIDVDLAWDPLFDDFRFLMTNFSEIEYLPDYTACETAFMQWDGVQYLVTLPNLAFGLDGYLVTMSLLLGKEGDIWFKLNDIKALP</sequence>
<dbReference type="PANTHER" id="PTHR35340:SF5">
    <property type="entry name" value="ASST-DOMAIN-CONTAINING PROTEIN"/>
    <property type="match status" value="1"/>
</dbReference>
<evidence type="ECO:0000313" key="1">
    <source>
        <dbReference type="EMBL" id="SLM30288.1"/>
    </source>
</evidence>
<organism evidence="1 2">
    <name type="scientific">Desulfamplus magnetovallimortis</name>
    <dbReference type="NCBI Taxonomy" id="1246637"/>
    <lineage>
        <taxon>Bacteria</taxon>
        <taxon>Pseudomonadati</taxon>
        <taxon>Thermodesulfobacteriota</taxon>
        <taxon>Desulfobacteria</taxon>
        <taxon>Desulfobacterales</taxon>
        <taxon>Desulfobacteraceae</taxon>
        <taxon>Desulfamplus</taxon>
    </lineage>
</organism>
<dbReference type="InterPro" id="IPR015943">
    <property type="entry name" value="WD40/YVTN_repeat-like_dom_sf"/>
</dbReference>
<dbReference type="InterPro" id="IPR010262">
    <property type="entry name" value="Arylsulfotransferase_bact"/>
</dbReference>
<dbReference type="Gene3D" id="2.130.10.10">
    <property type="entry name" value="YVTN repeat-like/Quinoprotein amine dehydrogenase"/>
    <property type="match status" value="2"/>
</dbReference>
<dbReference type="Pfam" id="PF05935">
    <property type="entry name" value="Arylsulfotrans"/>
    <property type="match status" value="1"/>
</dbReference>
<dbReference type="InterPro" id="IPR053143">
    <property type="entry name" value="Arylsulfate_ST"/>
</dbReference>
<dbReference type="PANTHER" id="PTHR35340">
    <property type="entry name" value="PQQ ENZYME REPEAT PROTEIN-RELATED"/>
    <property type="match status" value="1"/>
</dbReference>
<gene>
    <name evidence="1" type="ORF">MTBBW1_2190008</name>
</gene>
<dbReference type="STRING" id="1246637.MTBBW1_2190008"/>
<dbReference type="GO" id="GO:0004062">
    <property type="term" value="F:aryl sulfotransferase activity"/>
    <property type="evidence" value="ECO:0007669"/>
    <property type="project" value="InterPro"/>
</dbReference>
<proteinExistence type="predicted"/>
<dbReference type="SUPFAM" id="SSF50998">
    <property type="entry name" value="Quinoprotein alcohol dehydrogenase-like"/>
    <property type="match status" value="2"/>
</dbReference>
<name>A0A1W1HD35_9BACT</name>
<accession>A0A1W1HD35</accession>